<dbReference type="RefSeq" id="WP_170179293.1">
    <property type="nucleotide sequence ID" value="NZ_RBIL01000002.1"/>
</dbReference>
<dbReference type="GO" id="GO:0008483">
    <property type="term" value="F:transaminase activity"/>
    <property type="evidence" value="ECO:0007669"/>
    <property type="project" value="UniProtKB-KW"/>
</dbReference>
<keyword evidence="5" id="KW-0808">Transferase</keyword>
<dbReference type="Gene3D" id="3.40.640.10">
    <property type="entry name" value="Type I PLP-dependent aspartate aminotransferase-like (Major domain)"/>
    <property type="match status" value="1"/>
</dbReference>
<keyword evidence="6" id="KW-0663">Pyridoxal phosphate</keyword>
<dbReference type="AlphaFoldDB" id="A0A660KYN3"/>
<reference evidence="8 9" key="1">
    <citation type="submission" date="2018-10" db="EMBL/GenBank/DDBJ databases">
        <title>Genomic Encyclopedia of Archaeal and Bacterial Type Strains, Phase II (KMG-II): from individual species to whole genera.</title>
        <authorList>
            <person name="Goeker M."/>
        </authorList>
    </citation>
    <scope>NUCLEOTIDE SEQUENCE [LARGE SCALE GENOMIC DNA]</scope>
    <source>
        <strain evidence="8 9">DSM 14954</strain>
    </source>
</reference>
<evidence type="ECO:0000256" key="1">
    <source>
        <dbReference type="ARBA" id="ARBA00001933"/>
    </source>
</evidence>
<dbReference type="InterPro" id="IPR015421">
    <property type="entry name" value="PyrdxlP-dep_Trfase_major"/>
</dbReference>
<dbReference type="Pfam" id="PF00155">
    <property type="entry name" value="Aminotran_1_2"/>
    <property type="match status" value="1"/>
</dbReference>
<sequence length="399" mass="42944">MDVSQLFSARGRAGADPELAIILAGPPPGTLGMTGGFPNASTFPSDELAEIATRLVRDEPGLALQYTPSAGIPSFREYLRERTAKMQEREPAADELMVTSGGMECIDLLCRSLLDPGDDVAVEAPTYLGAIMAFKDYGAVQTGVPMDEHGLDVAAFEALLDDGYRPKLLYTIPEFQNPSGRTMTVERRRALVDLCREFNVLIVEDVAYKELSFDGTQLPSLWSLGPDVTVQVGTFSKIFCPGTRLGWAVGPAPLIAQLTTAKGGIDQCAGALSQRLVEEYGRAGLFGQRLPHTRALYESHWVALSAALERHMPEGVSWSEPTGGMFTWLRMPEGLDARELRPAATEAGVAYVPGAPFYVEAGGADEMRLSYSSLGEAQLGEAAERLARVIEAALVTAAR</sequence>
<comment type="similarity">
    <text evidence="2">Belongs to the class-I pyridoxal-phosphate-dependent aminotransferase family.</text>
</comment>
<feature type="domain" description="Aminotransferase class I/classII large" evidence="7">
    <location>
        <begin position="51"/>
        <end position="386"/>
    </location>
</feature>
<dbReference type="CDD" id="cd00609">
    <property type="entry name" value="AAT_like"/>
    <property type="match status" value="1"/>
</dbReference>
<evidence type="ECO:0000313" key="9">
    <source>
        <dbReference type="Proteomes" id="UP000278962"/>
    </source>
</evidence>
<dbReference type="InterPro" id="IPR015424">
    <property type="entry name" value="PyrdxlP-dep_Trfase"/>
</dbReference>
<dbReference type="PANTHER" id="PTHR42790:SF19">
    <property type="entry name" value="KYNURENINE_ALPHA-AMINOADIPATE AMINOTRANSFERASE, MITOCHONDRIAL"/>
    <property type="match status" value="1"/>
</dbReference>
<dbReference type="InterPro" id="IPR015422">
    <property type="entry name" value="PyrdxlP-dep_Trfase_small"/>
</dbReference>
<evidence type="ECO:0000256" key="3">
    <source>
        <dbReference type="ARBA" id="ARBA00011738"/>
    </source>
</evidence>
<accession>A0A660KYN3</accession>
<dbReference type="FunFam" id="3.40.640.10:FF:000053">
    <property type="entry name" value="Aminotransferase, class I"/>
    <property type="match status" value="1"/>
</dbReference>
<evidence type="ECO:0000256" key="4">
    <source>
        <dbReference type="ARBA" id="ARBA00022576"/>
    </source>
</evidence>
<dbReference type="PANTHER" id="PTHR42790">
    <property type="entry name" value="AMINOTRANSFERASE"/>
    <property type="match status" value="1"/>
</dbReference>
<evidence type="ECO:0000256" key="5">
    <source>
        <dbReference type="ARBA" id="ARBA00022679"/>
    </source>
</evidence>
<dbReference type="GO" id="GO:1901605">
    <property type="term" value="P:alpha-amino acid metabolic process"/>
    <property type="evidence" value="ECO:0007669"/>
    <property type="project" value="TreeGrafter"/>
</dbReference>
<keyword evidence="4" id="KW-0032">Aminotransferase</keyword>
<dbReference type="Proteomes" id="UP000278962">
    <property type="component" value="Unassembled WGS sequence"/>
</dbReference>
<evidence type="ECO:0000256" key="6">
    <source>
        <dbReference type="ARBA" id="ARBA00022898"/>
    </source>
</evidence>
<dbReference type="InterPro" id="IPR050859">
    <property type="entry name" value="Class-I_PLP-dep_aminotransf"/>
</dbReference>
<protein>
    <submittedName>
        <fullName evidence="8">2-aminoadipate transaminase</fullName>
    </submittedName>
</protein>
<dbReference type="Gene3D" id="3.90.1150.10">
    <property type="entry name" value="Aspartate Aminotransferase, domain 1"/>
    <property type="match status" value="1"/>
</dbReference>
<dbReference type="EMBL" id="RBIL01000002">
    <property type="protein sequence ID" value="RKQ86268.1"/>
    <property type="molecule type" value="Genomic_DNA"/>
</dbReference>
<keyword evidence="9" id="KW-1185">Reference proteome</keyword>
<dbReference type="InterPro" id="IPR004839">
    <property type="entry name" value="Aminotransferase_I/II_large"/>
</dbReference>
<comment type="caution">
    <text evidence="8">The sequence shown here is derived from an EMBL/GenBank/DDBJ whole genome shotgun (WGS) entry which is preliminary data.</text>
</comment>
<gene>
    <name evidence="8" type="ORF">C8N24_4278</name>
</gene>
<proteinExistence type="inferred from homology"/>
<evidence type="ECO:0000256" key="2">
    <source>
        <dbReference type="ARBA" id="ARBA00007441"/>
    </source>
</evidence>
<evidence type="ECO:0000259" key="7">
    <source>
        <dbReference type="Pfam" id="PF00155"/>
    </source>
</evidence>
<evidence type="ECO:0000313" key="8">
    <source>
        <dbReference type="EMBL" id="RKQ86268.1"/>
    </source>
</evidence>
<comment type="subunit">
    <text evidence="3">Homodimer.</text>
</comment>
<dbReference type="GO" id="GO:0030170">
    <property type="term" value="F:pyridoxal phosphate binding"/>
    <property type="evidence" value="ECO:0007669"/>
    <property type="project" value="InterPro"/>
</dbReference>
<dbReference type="SUPFAM" id="SSF53383">
    <property type="entry name" value="PLP-dependent transferases"/>
    <property type="match status" value="1"/>
</dbReference>
<organism evidence="8 9">
    <name type="scientific">Solirubrobacter pauli</name>
    <dbReference type="NCBI Taxonomy" id="166793"/>
    <lineage>
        <taxon>Bacteria</taxon>
        <taxon>Bacillati</taxon>
        <taxon>Actinomycetota</taxon>
        <taxon>Thermoleophilia</taxon>
        <taxon>Solirubrobacterales</taxon>
        <taxon>Solirubrobacteraceae</taxon>
        <taxon>Solirubrobacter</taxon>
    </lineage>
</organism>
<comment type="cofactor">
    <cofactor evidence="1">
        <name>pyridoxal 5'-phosphate</name>
        <dbReference type="ChEBI" id="CHEBI:597326"/>
    </cofactor>
</comment>
<name>A0A660KYN3_9ACTN</name>